<feature type="domain" description="RING-type" evidence="3">
    <location>
        <begin position="2"/>
        <end position="43"/>
    </location>
</feature>
<dbReference type="SUPFAM" id="SSF57850">
    <property type="entry name" value="RING/U-box"/>
    <property type="match status" value="1"/>
</dbReference>
<keyword evidence="1" id="KW-0863">Zinc-finger</keyword>
<evidence type="ECO:0000313" key="5">
    <source>
        <dbReference type="Proteomes" id="UP000075714"/>
    </source>
</evidence>
<protein>
    <recommendedName>
        <fullName evidence="3">RING-type domain-containing protein</fullName>
    </recommendedName>
</protein>
<sequence>MCVVCWNEFDSVNPPVDLGCGHYGCEGCRDGLASSAQSCPVCNQVVTLNGRPLKKVKSLKPWVSPRRRGRAGEDNYGDVLDDDVLAPTTLGSADAATPPRLLMLERAPSSAESSGGSAAPGRAQQCVALSARHIAHGGIVVTRVMLMGALLPAARTSFHVSRTLLTTTCRVAACTGRALAVATCRMVRFATAPRYLIAGVDGSLQQLPLPLKAPAPQVADCQSTDDEGAVETGAVVSGRSRSGRGRGGGRRRKGDSGVAPEPLINLKGARITLRDCKHTRIRIEYCQDCVVVASHLQSVELLLVCCQRVKLVLRNCEGLLLRELQCSNMGDCVRRRCPNFVHEIVCLRCACKPRSSSAGSAAVVGY</sequence>
<name>A0A150GBU9_GONPE</name>
<evidence type="ECO:0000313" key="4">
    <source>
        <dbReference type="EMBL" id="KXZ47308.1"/>
    </source>
</evidence>
<feature type="compositionally biased region" description="Basic residues" evidence="2">
    <location>
        <begin position="241"/>
        <end position="253"/>
    </location>
</feature>
<evidence type="ECO:0000256" key="1">
    <source>
        <dbReference type="PROSITE-ProRule" id="PRU00175"/>
    </source>
</evidence>
<dbReference type="EMBL" id="LSYV01000037">
    <property type="protein sequence ID" value="KXZ47308.1"/>
    <property type="molecule type" value="Genomic_DNA"/>
</dbReference>
<dbReference type="InterPro" id="IPR013083">
    <property type="entry name" value="Znf_RING/FYVE/PHD"/>
</dbReference>
<proteinExistence type="predicted"/>
<keyword evidence="1" id="KW-0479">Metal-binding</keyword>
<dbReference type="PROSITE" id="PS50089">
    <property type="entry name" value="ZF_RING_2"/>
    <property type="match status" value="1"/>
</dbReference>
<evidence type="ECO:0000256" key="2">
    <source>
        <dbReference type="SAM" id="MobiDB-lite"/>
    </source>
</evidence>
<accession>A0A150GBU9</accession>
<dbReference type="InterPro" id="IPR001841">
    <property type="entry name" value="Znf_RING"/>
</dbReference>
<dbReference type="OrthoDB" id="528616at2759"/>
<dbReference type="Gene3D" id="3.30.40.10">
    <property type="entry name" value="Zinc/RING finger domain, C3HC4 (zinc finger)"/>
    <property type="match status" value="1"/>
</dbReference>
<dbReference type="Proteomes" id="UP000075714">
    <property type="component" value="Unassembled WGS sequence"/>
</dbReference>
<dbReference type="SMART" id="SM00184">
    <property type="entry name" value="RING"/>
    <property type="match status" value="1"/>
</dbReference>
<keyword evidence="5" id="KW-1185">Reference proteome</keyword>
<dbReference type="AlphaFoldDB" id="A0A150GBU9"/>
<evidence type="ECO:0000259" key="3">
    <source>
        <dbReference type="PROSITE" id="PS50089"/>
    </source>
</evidence>
<reference evidence="5" key="1">
    <citation type="journal article" date="2016" name="Nat. Commun.">
        <title>The Gonium pectorale genome demonstrates co-option of cell cycle regulation during the evolution of multicellularity.</title>
        <authorList>
            <person name="Hanschen E.R."/>
            <person name="Marriage T.N."/>
            <person name="Ferris P.J."/>
            <person name="Hamaji T."/>
            <person name="Toyoda A."/>
            <person name="Fujiyama A."/>
            <person name="Neme R."/>
            <person name="Noguchi H."/>
            <person name="Minakuchi Y."/>
            <person name="Suzuki M."/>
            <person name="Kawai-Toyooka H."/>
            <person name="Smith D.R."/>
            <person name="Sparks H."/>
            <person name="Anderson J."/>
            <person name="Bakaric R."/>
            <person name="Luria V."/>
            <person name="Karger A."/>
            <person name="Kirschner M.W."/>
            <person name="Durand P.M."/>
            <person name="Michod R.E."/>
            <person name="Nozaki H."/>
            <person name="Olson B.J."/>
        </authorList>
    </citation>
    <scope>NUCLEOTIDE SEQUENCE [LARGE SCALE GENOMIC DNA]</scope>
    <source>
        <strain evidence="5">NIES-2863</strain>
    </source>
</reference>
<keyword evidence="1" id="KW-0862">Zinc</keyword>
<comment type="caution">
    <text evidence="4">The sequence shown here is derived from an EMBL/GenBank/DDBJ whole genome shotgun (WGS) entry which is preliminary data.</text>
</comment>
<gene>
    <name evidence="4" type="ORF">GPECTOR_36g33</name>
</gene>
<dbReference type="Pfam" id="PF14634">
    <property type="entry name" value="zf-RING_5"/>
    <property type="match status" value="1"/>
</dbReference>
<organism evidence="4 5">
    <name type="scientific">Gonium pectorale</name>
    <name type="common">Green alga</name>
    <dbReference type="NCBI Taxonomy" id="33097"/>
    <lineage>
        <taxon>Eukaryota</taxon>
        <taxon>Viridiplantae</taxon>
        <taxon>Chlorophyta</taxon>
        <taxon>core chlorophytes</taxon>
        <taxon>Chlorophyceae</taxon>
        <taxon>CS clade</taxon>
        <taxon>Chlamydomonadales</taxon>
        <taxon>Volvocaceae</taxon>
        <taxon>Gonium</taxon>
    </lineage>
</organism>
<dbReference type="GO" id="GO:0008270">
    <property type="term" value="F:zinc ion binding"/>
    <property type="evidence" value="ECO:0007669"/>
    <property type="project" value="UniProtKB-KW"/>
</dbReference>
<feature type="region of interest" description="Disordered" evidence="2">
    <location>
        <begin position="227"/>
        <end position="261"/>
    </location>
</feature>